<protein>
    <submittedName>
        <fullName evidence="2">Uncharacterized protein</fullName>
    </submittedName>
</protein>
<reference evidence="2" key="2">
    <citation type="journal article" date="2014" name="ISME J.">
        <title>Microbial stratification in low pH oxic and suboxic macroscopic growths along an acid mine drainage.</title>
        <authorList>
            <person name="Mendez-Garcia C."/>
            <person name="Mesa V."/>
            <person name="Sprenger R.R."/>
            <person name="Richter M."/>
            <person name="Diez M.S."/>
            <person name="Solano J."/>
            <person name="Bargiela R."/>
            <person name="Golyshina O.V."/>
            <person name="Manteca A."/>
            <person name="Ramos J.L."/>
            <person name="Gallego J.R."/>
            <person name="Llorente I."/>
            <person name="Martins Dos Santos V.A."/>
            <person name="Jensen O.N."/>
            <person name="Pelaez A.I."/>
            <person name="Sanchez J."/>
            <person name="Ferrer M."/>
        </authorList>
    </citation>
    <scope>NUCLEOTIDE SEQUENCE</scope>
</reference>
<feature type="transmembrane region" description="Helical" evidence="1">
    <location>
        <begin position="44"/>
        <end position="64"/>
    </location>
</feature>
<sequence length="92" mass="10416">MIYLMISFAMLIVISEPAIRVPIGNAANAVFGPSIGFHYQFPLLTLILSGIIIGLVTSIPRYFFTDWLRYGRTQARSRAYSQAIREAYKTQQ</sequence>
<accession>T0ZBY6</accession>
<dbReference type="AlphaFoldDB" id="T0ZBY6"/>
<gene>
    <name evidence="2" type="ORF">B2A_10598</name>
</gene>
<dbReference type="EMBL" id="AUZZ01007629">
    <property type="protein sequence ID" value="EQD41582.1"/>
    <property type="molecule type" value="Genomic_DNA"/>
</dbReference>
<evidence type="ECO:0000313" key="2">
    <source>
        <dbReference type="EMBL" id="EQD41582.1"/>
    </source>
</evidence>
<keyword evidence="1" id="KW-1133">Transmembrane helix</keyword>
<keyword evidence="1" id="KW-0812">Transmembrane</keyword>
<keyword evidence="1" id="KW-0472">Membrane</keyword>
<reference evidence="2" key="1">
    <citation type="submission" date="2013-08" db="EMBL/GenBank/DDBJ databases">
        <authorList>
            <person name="Mendez C."/>
            <person name="Richter M."/>
            <person name="Ferrer M."/>
            <person name="Sanchez J."/>
        </authorList>
    </citation>
    <scope>NUCLEOTIDE SEQUENCE</scope>
</reference>
<proteinExistence type="predicted"/>
<evidence type="ECO:0000256" key="1">
    <source>
        <dbReference type="SAM" id="Phobius"/>
    </source>
</evidence>
<feature type="non-terminal residue" evidence="2">
    <location>
        <position position="92"/>
    </location>
</feature>
<organism evidence="2">
    <name type="scientific">mine drainage metagenome</name>
    <dbReference type="NCBI Taxonomy" id="410659"/>
    <lineage>
        <taxon>unclassified sequences</taxon>
        <taxon>metagenomes</taxon>
        <taxon>ecological metagenomes</taxon>
    </lineage>
</organism>
<name>T0ZBY6_9ZZZZ</name>
<comment type="caution">
    <text evidence="2">The sequence shown here is derived from an EMBL/GenBank/DDBJ whole genome shotgun (WGS) entry which is preliminary data.</text>
</comment>